<evidence type="ECO:0000259" key="2">
    <source>
        <dbReference type="Pfam" id="PF06791"/>
    </source>
</evidence>
<dbReference type="Pfam" id="PF06791">
    <property type="entry name" value="TMP_2"/>
    <property type="match status" value="1"/>
</dbReference>
<evidence type="ECO:0000259" key="3">
    <source>
        <dbReference type="Pfam" id="PF09718"/>
    </source>
</evidence>
<dbReference type="AlphaFoldDB" id="A0A742UI17"/>
<dbReference type="EMBL" id="DAAUKO010000021">
    <property type="protein sequence ID" value="HAF1616123.1"/>
    <property type="molecule type" value="Genomic_DNA"/>
</dbReference>
<evidence type="ECO:0000313" key="4">
    <source>
        <dbReference type="EMBL" id="HAF1616123.1"/>
    </source>
</evidence>
<comment type="caution">
    <text evidence="4">The sequence shown here is derived from an EMBL/GenBank/DDBJ whole genome shotgun (WGS) entry which is preliminary data.</text>
</comment>
<evidence type="ECO:0000256" key="1">
    <source>
        <dbReference type="SAM" id="MobiDB-lite"/>
    </source>
</evidence>
<dbReference type="InterPro" id="IPR006431">
    <property type="entry name" value="Phage_tape_meas_C"/>
</dbReference>
<feature type="domain" description="Bacteriophage tail tape measure C-terminal" evidence="3">
    <location>
        <begin position="771"/>
        <end position="844"/>
    </location>
</feature>
<feature type="region of interest" description="Disordered" evidence="1">
    <location>
        <begin position="493"/>
        <end position="524"/>
    </location>
</feature>
<protein>
    <submittedName>
        <fullName evidence="4">Phage tail tape measure protein</fullName>
    </submittedName>
</protein>
<dbReference type="Pfam" id="PF09718">
    <property type="entry name" value="Tape_meas_lam_C"/>
    <property type="match status" value="1"/>
</dbReference>
<dbReference type="InterPro" id="IPR009628">
    <property type="entry name" value="Phage_tape_measure_N"/>
</dbReference>
<name>A0A742UI17_SALER</name>
<gene>
    <name evidence="4" type="ORF">G9B49_005180</name>
</gene>
<dbReference type="Pfam" id="PF24622">
    <property type="entry name" value="TMP_4"/>
    <property type="match status" value="1"/>
</dbReference>
<organism evidence="4">
    <name type="scientific">Salmonella enterica</name>
    <name type="common">Salmonella choleraesuis</name>
    <dbReference type="NCBI Taxonomy" id="28901"/>
    <lineage>
        <taxon>Bacteria</taxon>
        <taxon>Pseudomonadati</taxon>
        <taxon>Pseudomonadota</taxon>
        <taxon>Gammaproteobacteria</taxon>
        <taxon>Enterobacterales</taxon>
        <taxon>Enterobacteriaceae</taxon>
        <taxon>Salmonella</taxon>
    </lineage>
</organism>
<dbReference type="NCBIfam" id="TIGR01541">
    <property type="entry name" value="tape_meas_lam_C"/>
    <property type="match status" value="1"/>
</dbReference>
<reference evidence="4" key="2">
    <citation type="submission" date="2020-02" db="EMBL/GenBank/DDBJ databases">
        <authorList>
            <consortium name="NCBI Pathogen Detection Project"/>
        </authorList>
    </citation>
    <scope>NUCLEOTIDE SEQUENCE</scope>
    <source>
        <strain evidence="4">MA.03-3818</strain>
    </source>
</reference>
<reference evidence="4" key="1">
    <citation type="journal article" date="2018" name="Genome Biol.">
        <title>SKESA: strategic k-mer extension for scrupulous assemblies.</title>
        <authorList>
            <person name="Souvorov A."/>
            <person name="Agarwala R."/>
            <person name="Lipman D.J."/>
        </authorList>
    </citation>
    <scope>NUCLEOTIDE SEQUENCE</scope>
    <source>
        <strain evidence="4">MA.03-3818</strain>
    </source>
</reference>
<feature type="domain" description="Bacteriophage tail tape measure N-terminal" evidence="2">
    <location>
        <begin position="282"/>
        <end position="413"/>
    </location>
</feature>
<accession>A0A742UI17</accession>
<sequence length="999" mass="106802">MSRNVASLAVSLHVNSATFKSGLAEAYQTGARESRRFAADVQRESGKAGEALLSAGRSARGLSSDIKTLSGHAGTGSVSMMRLHSVLNSLSVTGRTSASSLTGALVPALERTLHGMGRLSTASREQQAEQSRLVQVAYATAKAQLGVARADRESAQAAILSAEKDLAEAKAQGEKATALARYYDQQKKVNAEYGLAVNYREEYAQIQRQLREADVAAEVAIKRHAAAVKVLTIAEKQEAAGQVSLRENLRQLTAGTQAYTVSARAAGVASRFMSAGLALLGGPAGLAITALVAGAGALWSAYDRAEAKVKALNAAMLDSGAGAGLSLSRLKRLNNELGDTEGSLKAVTAAAKAGFTGDMLDQVSTLASQLEDMGGSADDLVRQLSSISGDPVKAMQAATQQGYEFNNAQIEQIATLARQGKEAEAITLVQKIVLGDVSQKLKEQQEQVKENATWWDRLKESVSGAMGTYAEAQIATARAQAAAVGVDIDAPGRKIKQQNDEKKKAENDRAKAERKRQDEQADRIKKESELGAVIKAGADKTKLAADATAFATERYRAGKITLDEYNAALRGIDKLYGDHTRARQPKAYHDSEGVRRLAALQQQNVVLKAQGQETDKLTDSQKKLLAFDQEIASYSGKKLTADQQSVLSMKDQIRAQLELNASIEQQNQQNKLSVTLSRQLQDVRDETANRAREQANALAQMTMSDAAYSQMVAEQQIRESFAARQKELDREVADHASLLYQMQTQNLQDEMEKQIAIVRKGAEDKKRAEEDYAAGFKKGTEEWVAENGNAYDQMRQFATRSFDSMADSLANFALTGKLNFKGLAVSILSDLAKMEMRIAASKALGMLLNWGASAIGGGAGAAAGSTGTAIQNYGANFQLNAKGGVYSSPDLSAYSNNVVNHPTPFMFAKGAGLMGEAGPEAILPLTRNSRGQLSVHTTGQNGGGVVINQNFNFAVNGDQETGMPDRGALAEMSGMFKQIVRDVISEERRDGGMLSSGAY</sequence>
<proteinExistence type="predicted"/>
<feature type="compositionally biased region" description="Basic and acidic residues" evidence="1">
    <location>
        <begin position="497"/>
        <end position="524"/>
    </location>
</feature>